<evidence type="ECO:0000259" key="10">
    <source>
        <dbReference type="PROSITE" id="PS50109"/>
    </source>
</evidence>
<reference evidence="11 12" key="1">
    <citation type="journal article" date="2020" name="Nature">
        <title>Bacterial chemolithoautotrophy via manganese oxidation.</title>
        <authorList>
            <person name="Yu H."/>
            <person name="Leadbetter J.R."/>
        </authorList>
    </citation>
    <scope>NUCLEOTIDE SEQUENCE [LARGE SCALE GENOMIC DNA]</scope>
    <source>
        <strain evidence="11 12">Mn-1</strain>
    </source>
</reference>
<keyword evidence="3" id="KW-0597">Phosphoprotein</keyword>
<evidence type="ECO:0000256" key="5">
    <source>
        <dbReference type="ARBA" id="ARBA00022741"/>
    </source>
</evidence>
<dbReference type="RefSeq" id="WP_168062991.1">
    <property type="nucleotide sequence ID" value="NZ_VTOW01000005.1"/>
</dbReference>
<dbReference type="SUPFAM" id="SSF55874">
    <property type="entry name" value="ATPase domain of HSP90 chaperone/DNA topoisomerase II/histidine kinase"/>
    <property type="match status" value="1"/>
</dbReference>
<dbReference type="EMBL" id="VTOW01000005">
    <property type="protein sequence ID" value="NKE73042.1"/>
    <property type="molecule type" value="Genomic_DNA"/>
</dbReference>
<protein>
    <recommendedName>
        <fullName evidence="2">histidine kinase</fullName>
        <ecNumber evidence="2">2.7.13.3</ecNumber>
    </recommendedName>
</protein>
<proteinExistence type="predicted"/>
<accession>A0A7X6DTM5</accession>
<keyword evidence="12" id="KW-1185">Reference proteome</keyword>
<name>A0A7X6DTM5_9BACT</name>
<dbReference type="SMART" id="SM00387">
    <property type="entry name" value="HATPase_c"/>
    <property type="match status" value="1"/>
</dbReference>
<dbReference type="InterPro" id="IPR003594">
    <property type="entry name" value="HATPase_dom"/>
</dbReference>
<keyword evidence="6" id="KW-0418">Kinase</keyword>
<keyword evidence="5" id="KW-0547">Nucleotide-binding</keyword>
<evidence type="ECO:0000256" key="8">
    <source>
        <dbReference type="ARBA" id="ARBA00023012"/>
    </source>
</evidence>
<dbReference type="PANTHER" id="PTHR43065">
    <property type="entry name" value="SENSOR HISTIDINE KINASE"/>
    <property type="match status" value="1"/>
</dbReference>
<evidence type="ECO:0000256" key="7">
    <source>
        <dbReference type="ARBA" id="ARBA00022840"/>
    </source>
</evidence>
<dbReference type="PRINTS" id="PR00344">
    <property type="entry name" value="BCTRLSENSOR"/>
</dbReference>
<dbReference type="InterPro" id="IPR036097">
    <property type="entry name" value="HisK_dim/P_sf"/>
</dbReference>
<feature type="coiled-coil region" evidence="9">
    <location>
        <begin position="29"/>
        <end position="70"/>
    </location>
</feature>
<dbReference type="PANTHER" id="PTHR43065:SF10">
    <property type="entry name" value="PEROXIDE STRESS-ACTIVATED HISTIDINE KINASE MAK3"/>
    <property type="match status" value="1"/>
</dbReference>
<evidence type="ECO:0000256" key="1">
    <source>
        <dbReference type="ARBA" id="ARBA00000085"/>
    </source>
</evidence>
<sequence>MAIEEKKAELLREAFSRFNETSLDLEKYYRLLQEQVAQLKSELEAKNRALEESLRQREALREQAERNHRLAAVGEMSARMAHELRNPLGSIELFSSLLKKGVAEPSLRQYADHISAAVGAMDYALSNLLLFTRTPAPSFRKTDLGRMIEEARLFALPLIRQNRIGWIESIETLSDPVRCDEDLLRQILLNLILNAVEAMPQGGELRVAVALQETNETCSDRAAVGGVKITISDTGDGIPPEILPKIFDPFFTTKSKGTGLGLAIVHHAVTALGGSVQVQSEIHRGSTFTLTLPPRPDLTEPIE</sequence>
<organism evidence="11 12">
    <name type="scientific">Candidatus Manganitrophus noduliformans</name>
    <dbReference type="NCBI Taxonomy" id="2606439"/>
    <lineage>
        <taxon>Bacteria</taxon>
        <taxon>Pseudomonadati</taxon>
        <taxon>Nitrospirota</taxon>
        <taxon>Nitrospiria</taxon>
        <taxon>Candidatus Troglogloeales</taxon>
        <taxon>Candidatus Manganitrophaceae</taxon>
        <taxon>Candidatus Manganitrophus</taxon>
    </lineage>
</organism>
<evidence type="ECO:0000256" key="2">
    <source>
        <dbReference type="ARBA" id="ARBA00012438"/>
    </source>
</evidence>
<dbReference type="InterPro" id="IPR036890">
    <property type="entry name" value="HATPase_C_sf"/>
</dbReference>
<dbReference type="CDD" id="cd00082">
    <property type="entry name" value="HisKA"/>
    <property type="match status" value="1"/>
</dbReference>
<keyword evidence="8" id="KW-0902">Two-component regulatory system</keyword>
<dbReference type="Pfam" id="PF00512">
    <property type="entry name" value="HisKA"/>
    <property type="match status" value="1"/>
</dbReference>
<keyword evidence="4" id="KW-0808">Transferase</keyword>
<evidence type="ECO:0000256" key="6">
    <source>
        <dbReference type="ARBA" id="ARBA00022777"/>
    </source>
</evidence>
<dbReference type="Gene3D" id="1.10.287.130">
    <property type="match status" value="1"/>
</dbReference>
<feature type="domain" description="Histidine kinase" evidence="10">
    <location>
        <begin position="79"/>
        <end position="296"/>
    </location>
</feature>
<dbReference type="EC" id="2.7.13.3" evidence="2"/>
<keyword evidence="7" id="KW-0067">ATP-binding</keyword>
<evidence type="ECO:0000256" key="9">
    <source>
        <dbReference type="SAM" id="Coils"/>
    </source>
</evidence>
<dbReference type="Pfam" id="PF02518">
    <property type="entry name" value="HATPase_c"/>
    <property type="match status" value="1"/>
</dbReference>
<evidence type="ECO:0000313" key="12">
    <source>
        <dbReference type="Proteomes" id="UP000534783"/>
    </source>
</evidence>
<dbReference type="SMART" id="SM00388">
    <property type="entry name" value="HisKA"/>
    <property type="match status" value="1"/>
</dbReference>
<evidence type="ECO:0000313" key="11">
    <source>
        <dbReference type="EMBL" id="NKE73042.1"/>
    </source>
</evidence>
<dbReference type="SUPFAM" id="SSF47384">
    <property type="entry name" value="Homodimeric domain of signal transducing histidine kinase"/>
    <property type="match status" value="1"/>
</dbReference>
<dbReference type="GO" id="GO:0000155">
    <property type="term" value="F:phosphorelay sensor kinase activity"/>
    <property type="evidence" value="ECO:0007669"/>
    <property type="project" value="InterPro"/>
</dbReference>
<evidence type="ECO:0000256" key="3">
    <source>
        <dbReference type="ARBA" id="ARBA00022553"/>
    </source>
</evidence>
<dbReference type="InterPro" id="IPR004358">
    <property type="entry name" value="Sig_transdc_His_kin-like_C"/>
</dbReference>
<dbReference type="PROSITE" id="PS50109">
    <property type="entry name" value="HIS_KIN"/>
    <property type="match status" value="1"/>
</dbReference>
<dbReference type="InterPro" id="IPR005467">
    <property type="entry name" value="His_kinase_dom"/>
</dbReference>
<comment type="caution">
    <text evidence="11">The sequence shown here is derived from an EMBL/GenBank/DDBJ whole genome shotgun (WGS) entry which is preliminary data.</text>
</comment>
<dbReference type="Gene3D" id="3.30.565.10">
    <property type="entry name" value="Histidine kinase-like ATPase, C-terminal domain"/>
    <property type="match status" value="1"/>
</dbReference>
<keyword evidence="9" id="KW-0175">Coiled coil</keyword>
<dbReference type="AlphaFoldDB" id="A0A7X6DTM5"/>
<dbReference type="GO" id="GO:0005524">
    <property type="term" value="F:ATP binding"/>
    <property type="evidence" value="ECO:0007669"/>
    <property type="project" value="UniProtKB-KW"/>
</dbReference>
<dbReference type="Proteomes" id="UP000534783">
    <property type="component" value="Unassembled WGS sequence"/>
</dbReference>
<gene>
    <name evidence="11" type="ORF">MNODULE_20005</name>
</gene>
<dbReference type="InterPro" id="IPR003661">
    <property type="entry name" value="HisK_dim/P_dom"/>
</dbReference>
<comment type="catalytic activity">
    <reaction evidence="1">
        <text>ATP + protein L-histidine = ADP + protein N-phospho-L-histidine.</text>
        <dbReference type="EC" id="2.7.13.3"/>
    </reaction>
</comment>
<evidence type="ECO:0000256" key="4">
    <source>
        <dbReference type="ARBA" id="ARBA00022679"/>
    </source>
</evidence>